<reference evidence="2" key="1">
    <citation type="submission" date="2017-11" db="EMBL/GenBank/DDBJ databases">
        <title>Complete genome sequence of Moraxella osloensis NP7 isolated from human skin.</title>
        <authorList>
            <person name="Lee K."/>
            <person name="Lim J.Y."/>
            <person name="Hwang I."/>
        </authorList>
    </citation>
    <scope>NUCLEOTIDE SEQUENCE [LARGE SCALE GENOMIC DNA]</scope>
    <source>
        <strain evidence="2">NP7</strain>
    </source>
</reference>
<evidence type="ECO:0000313" key="1">
    <source>
        <dbReference type="EMBL" id="ATR79168.1"/>
    </source>
</evidence>
<protein>
    <submittedName>
        <fullName evidence="1">Uncharacterized protein</fullName>
    </submittedName>
</protein>
<dbReference type="RefSeq" id="WP_100270386.1">
    <property type="nucleotide sequence ID" value="NZ_CP024443.1"/>
</dbReference>
<name>A0A2D2LVW2_FAUOS</name>
<proteinExistence type="predicted"/>
<evidence type="ECO:0000313" key="2">
    <source>
        <dbReference type="Proteomes" id="UP000229340"/>
    </source>
</evidence>
<dbReference type="EMBL" id="CP024443">
    <property type="protein sequence ID" value="ATR79168.1"/>
    <property type="molecule type" value="Genomic_DNA"/>
</dbReference>
<gene>
    <name evidence="1" type="ORF">NP7_07865</name>
</gene>
<dbReference type="InterPro" id="IPR036430">
    <property type="entry name" value="RNase_T2-like_sf"/>
</dbReference>
<dbReference type="AlphaFoldDB" id="A0A2D2LVW2"/>
<dbReference type="Gene3D" id="3.90.730.10">
    <property type="entry name" value="Ribonuclease T2-like"/>
    <property type="match status" value="1"/>
</dbReference>
<sequence length="268" mass="29516">MLSSCLKTLLLKTLLDFINWHKVSHTATLASLKFRAKIQDDEVAANLASLIINSSHQKSAKFSGYLSVGCLSLRCLAVMGTIATPAAHADSVLGVELSPAVCKLNPYMGNLRQCIEGNPMTVNFYRVANQSCSNSRYSMSPLQEKITSKVIPDGNIRKNIWQQYGRCSGLSTPNYFRNITSLASQLKLPKELSSGRSYRFASSGLSRQLLSLNPGMKPNSFNFFCQKNSAGQSVLTYINVCYDNNGRFAQCATRSYACPSQFLIDGNY</sequence>
<dbReference type="GO" id="GO:0003723">
    <property type="term" value="F:RNA binding"/>
    <property type="evidence" value="ECO:0007669"/>
    <property type="project" value="InterPro"/>
</dbReference>
<dbReference type="STRING" id="34062.AXE82_03980"/>
<organism evidence="1 2">
    <name type="scientific">Faucicola osloensis</name>
    <name type="common">Moraxella osloensis</name>
    <dbReference type="NCBI Taxonomy" id="34062"/>
    <lineage>
        <taxon>Bacteria</taxon>
        <taxon>Pseudomonadati</taxon>
        <taxon>Pseudomonadota</taxon>
        <taxon>Gammaproteobacteria</taxon>
        <taxon>Moraxellales</taxon>
        <taxon>Moraxellaceae</taxon>
        <taxon>Faucicola</taxon>
    </lineage>
</organism>
<accession>A0A2D2LVW2</accession>
<dbReference type="GO" id="GO:0033897">
    <property type="term" value="F:ribonuclease T2 activity"/>
    <property type="evidence" value="ECO:0007669"/>
    <property type="project" value="InterPro"/>
</dbReference>
<dbReference type="SUPFAM" id="SSF55895">
    <property type="entry name" value="Ribonuclease Rh-like"/>
    <property type="match status" value="1"/>
</dbReference>
<dbReference type="Proteomes" id="UP000229340">
    <property type="component" value="Chromosome"/>
</dbReference>